<dbReference type="EMBL" id="PYNF01000002">
    <property type="protein sequence ID" value="PSV00931.1"/>
    <property type="molecule type" value="Genomic_DNA"/>
</dbReference>
<dbReference type="Proteomes" id="UP000241426">
    <property type="component" value="Unassembled WGS sequence"/>
</dbReference>
<evidence type="ECO:0000313" key="5">
    <source>
        <dbReference type="EMBL" id="PSV00931.1"/>
    </source>
</evidence>
<dbReference type="InterPro" id="IPR002123">
    <property type="entry name" value="Plipid/glycerol_acylTrfase"/>
</dbReference>
<sequence>MQLNMKKIGFNIIRLLIRILMPLFYRVTIKKDQDSKELNSQAVVYACNHVSYVDAFFLALAIDRPVRFIMYYKIYNLPILNFIFKNLGAIPIAGYREDKEIFNNAFKEIELTLKRNGAIFIFPEGALTYDGKMVPFKKGIEKIIKTTPVPVIPIALNGLWGSIFSRHKNKLKTNHILRKIEVSVGKPIDPQVANIQTIQKKVHELL</sequence>
<protein>
    <recommendedName>
        <fullName evidence="4">Phospholipid/glycerol acyltransferase domain-containing protein</fullName>
    </recommendedName>
</protein>
<dbReference type="SMART" id="SM00563">
    <property type="entry name" value="PlsC"/>
    <property type="match status" value="1"/>
</dbReference>
<name>A0A2T3KMB8_9GAMM</name>
<keyword evidence="2" id="KW-0808">Transferase</keyword>
<dbReference type="SUPFAM" id="SSF69593">
    <property type="entry name" value="Glycerol-3-phosphate (1)-acyltransferase"/>
    <property type="match status" value="1"/>
</dbReference>
<evidence type="ECO:0000256" key="1">
    <source>
        <dbReference type="ARBA" id="ARBA00005189"/>
    </source>
</evidence>
<dbReference type="CDD" id="cd07989">
    <property type="entry name" value="LPLAT_AGPAT-like"/>
    <property type="match status" value="1"/>
</dbReference>
<reference evidence="5 6" key="1">
    <citation type="submission" date="2018-01" db="EMBL/GenBank/DDBJ databases">
        <title>Whole genome sequencing of Histamine producing bacteria.</title>
        <authorList>
            <person name="Butler K."/>
        </authorList>
    </citation>
    <scope>NUCLEOTIDE SEQUENCE [LARGE SCALE GENOMIC DNA]</scope>
    <source>
        <strain evidence="5 6">FS-7.2</strain>
    </source>
</reference>
<dbReference type="PANTHER" id="PTHR10434">
    <property type="entry name" value="1-ACYL-SN-GLYCEROL-3-PHOSPHATE ACYLTRANSFERASE"/>
    <property type="match status" value="1"/>
</dbReference>
<evidence type="ECO:0000256" key="2">
    <source>
        <dbReference type="ARBA" id="ARBA00022679"/>
    </source>
</evidence>
<proteinExistence type="predicted"/>
<dbReference type="GO" id="GO:0003841">
    <property type="term" value="F:1-acylglycerol-3-phosphate O-acyltransferase activity"/>
    <property type="evidence" value="ECO:0007669"/>
    <property type="project" value="TreeGrafter"/>
</dbReference>
<feature type="domain" description="Phospholipid/glycerol acyltransferase" evidence="4">
    <location>
        <begin position="43"/>
        <end position="159"/>
    </location>
</feature>
<organism evidence="5 6">
    <name type="scientific">Photobacterium kishitanii</name>
    <dbReference type="NCBI Taxonomy" id="318456"/>
    <lineage>
        <taxon>Bacteria</taxon>
        <taxon>Pseudomonadati</taxon>
        <taxon>Pseudomonadota</taxon>
        <taxon>Gammaproteobacteria</taxon>
        <taxon>Vibrionales</taxon>
        <taxon>Vibrionaceae</taxon>
        <taxon>Photobacterium</taxon>
    </lineage>
</organism>
<gene>
    <name evidence="5" type="ORF">C9J27_02595</name>
</gene>
<evidence type="ECO:0000256" key="3">
    <source>
        <dbReference type="ARBA" id="ARBA00023315"/>
    </source>
</evidence>
<comment type="caution">
    <text evidence="5">The sequence shown here is derived from an EMBL/GenBank/DDBJ whole genome shotgun (WGS) entry which is preliminary data.</text>
</comment>
<dbReference type="Pfam" id="PF01553">
    <property type="entry name" value="Acyltransferase"/>
    <property type="match status" value="1"/>
</dbReference>
<evidence type="ECO:0000259" key="4">
    <source>
        <dbReference type="SMART" id="SM00563"/>
    </source>
</evidence>
<accession>A0A2T3KMB8</accession>
<dbReference type="PANTHER" id="PTHR10434:SF15">
    <property type="entry name" value="PHOSPHOLIPID_GLYCEROL ACYLTRANSFERASE DOMAIN-CONTAINING PROTEIN"/>
    <property type="match status" value="1"/>
</dbReference>
<keyword evidence="3" id="KW-0012">Acyltransferase</keyword>
<comment type="pathway">
    <text evidence="1">Lipid metabolism.</text>
</comment>
<dbReference type="AlphaFoldDB" id="A0A2T3KMB8"/>
<evidence type="ECO:0000313" key="6">
    <source>
        <dbReference type="Proteomes" id="UP000241426"/>
    </source>
</evidence>
<dbReference type="GO" id="GO:0006654">
    <property type="term" value="P:phosphatidic acid biosynthetic process"/>
    <property type="evidence" value="ECO:0007669"/>
    <property type="project" value="TreeGrafter"/>
</dbReference>